<dbReference type="Pfam" id="PF17899">
    <property type="entry name" value="Peptidase_M61_N"/>
    <property type="match status" value="1"/>
</dbReference>
<gene>
    <name evidence="2" type="ORF">GC250_01980</name>
</gene>
<reference evidence="2 3" key="1">
    <citation type="submission" date="2019-10" db="EMBL/GenBank/DDBJ databases">
        <title>Sequencing and Assembly of Multiple Reported Metal-Biooxidizing Members of the Extremely Thermoacidophilic Archaeal Family Sulfolobaceae.</title>
        <authorList>
            <person name="Counts J.A."/>
            <person name="Kelly R.M."/>
        </authorList>
    </citation>
    <scope>NUCLEOTIDE SEQUENCE [LARGE SCALE GENOMIC DNA]</scope>
    <source>
        <strain evidence="2 3">DSM 6482</strain>
    </source>
</reference>
<feature type="domain" description="PDZ" evidence="1">
    <location>
        <begin position="394"/>
        <end position="474"/>
    </location>
</feature>
<dbReference type="Pfam" id="PF17820">
    <property type="entry name" value="PDZ_6"/>
    <property type="match status" value="1"/>
</dbReference>
<dbReference type="SMART" id="SM00228">
    <property type="entry name" value="PDZ"/>
    <property type="match status" value="1"/>
</dbReference>
<protein>
    <submittedName>
        <fullName evidence="2">M61 family peptidase</fullName>
    </submittedName>
</protein>
<evidence type="ECO:0000313" key="3">
    <source>
        <dbReference type="Proteomes" id="UP000470772"/>
    </source>
</evidence>
<dbReference type="Gene3D" id="2.60.40.3650">
    <property type="match status" value="1"/>
</dbReference>
<keyword evidence="3" id="KW-1185">Reference proteome</keyword>
<organism evidence="2 3">
    <name type="scientific">Sulfuracidifex metallicus DSM 6482 = JCM 9184</name>
    <dbReference type="NCBI Taxonomy" id="523847"/>
    <lineage>
        <taxon>Archaea</taxon>
        <taxon>Thermoproteota</taxon>
        <taxon>Thermoprotei</taxon>
        <taxon>Sulfolobales</taxon>
        <taxon>Sulfolobaceae</taxon>
        <taxon>Sulfuracidifex</taxon>
    </lineage>
</organism>
<dbReference type="PIRSF" id="PIRSF016493">
    <property type="entry name" value="Glycyl_aminpptds"/>
    <property type="match status" value="1"/>
</dbReference>
<accession>A0A6A9QM45</accession>
<dbReference type="SUPFAM" id="SSF50156">
    <property type="entry name" value="PDZ domain-like"/>
    <property type="match status" value="1"/>
</dbReference>
<dbReference type="InterPro" id="IPR007963">
    <property type="entry name" value="Peptidase_M61_catalytic"/>
</dbReference>
<dbReference type="Gene3D" id="1.10.390.10">
    <property type="entry name" value="Neutral Protease Domain 2"/>
    <property type="match status" value="1"/>
</dbReference>
<dbReference type="Gene3D" id="2.30.42.10">
    <property type="match status" value="1"/>
</dbReference>
<dbReference type="Pfam" id="PF05299">
    <property type="entry name" value="Peptidase_M61"/>
    <property type="match status" value="1"/>
</dbReference>
<proteinExistence type="predicted"/>
<dbReference type="InterPro" id="IPR024191">
    <property type="entry name" value="Peptidase_M61"/>
</dbReference>
<name>A0A6A9QM45_SULME</name>
<dbReference type="EMBL" id="WGGD01000005">
    <property type="protein sequence ID" value="MUN28261.1"/>
    <property type="molecule type" value="Genomic_DNA"/>
</dbReference>
<dbReference type="InterPro" id="IPR036034">
    <property type="entry name" value="PDZ_sf"/>
</dbReference>
<dbReference type="InterPro" id="IPR027268">
    <property type="entry name" value="Peptidase_M4/M1_CTD_sf"/>
</dbReference>
<evidence type="ECO:0000259" key="1">
    <source>
        <dbReference type="PROSITE" id="PS50106"/>
    </source>
</evidence>
<evidence type="ECO:0000313" key="2">
    <source>
        <dbReference type="EMBL" id="MUN28261.1"/>
    </source>
</evidence>
<comment type="caution">
    <text evidence="2">The sequence shown here is derived from an EMBL/GenBank/DDBJ whole genome shotgun (WGS) entry which is preliminary data.</text>
</comment>
<sequence length="505" mass="57656">MYFKVKPSHRYIKVEAEGVEGNVTFPVWLPGSYILRELERNVVQIEGYRISKNKFNVREKFSYKVYAMSNDQREAVSTSDYLFINGPAVFPFQLFDEEYCVEFSLPEGWKLHTTLKERGGAYCADSYHELADSSFQASPYLKEYEIDEGHSISTIDELNDDLIERVRKVVKDEDKIINSVNHSITSHKYLFYFRFSTLPKGGIEHRDSSSIVASWNADVNSLTTLFAHEYFHRLNVKYLKPKDLELNYEKESYTTLLWFAEGVTDYIAYKSSWTSKAIPISEFLKRIASAIYPLTFNGGEMSLSESSLTTWIKYYRRDENFPNSAVSYYDGGLLMGLLIDLSLFKAGSKIEDIFKEIPREYTFQDLEEVFTGYNVDLTLANRPSREIVEALKDFISVELTDKGKPFLGLIMDGDTVAFVEDGSPADLCGLCPNDKIVSVNGKASDLIAKMDSKELSLTISREGRLKELKLKIGQSPGHKVKISHKDVSKAWAGTDFSFEFDSKVM</sequence>
<dbReference type="InterPro" id="IPR001478">
    <property type="entry name" value="PDZ"/>
</dbReference>
<dbReference type="InterPro" id="IPR040756">
    <property type="entry name" value="Peptidase_M61_N"/>
</dbReference>
<dbReference type="InterPro" id="IPR041489">
    <property type="entry name" value="PDZ_6"/>
</dbReference>
<dbReference type="PROSITE" id="PS50106">
    <property type="entry name" value="PDZ"/>
    <property type="match status" value="1"/>
</dbReference>
<dbReference type="AlphaFoldDB" id="A0A6A9QM45"/>
<dbReference type="Proteomes" id="UP000470772">
    <property type="component" value="Unassembled WGS sequence"/>
</dbReference>
<dbReference type="RefSeq" id="WP_156016165.1">
    <property type="nucleotide sequence ID" value="NZ_WGGD01000005.1"/>
</dbReference>